<dbReference type="AlphaFoldDB" id="A0A087U7Y0"/>
<dbReference type="GO" id="GO:0005615">
    <property type="term" value="C:extracellular space"/>
    <property type="evidence" value="ECO:0007669"/>
    <property type="project" value="TreeGrafter"/>
</dbReference>
<feature type="domain" description="FAS1" evidence="1">
    <location>
        <begin position="1"/>
        <end position="136"/>
    </location>
</feature>
<organism evidence="2 3">
    <name type="scientific">Stegodyphus mimosarum</name>
    <name type="common">African social velvet spider</name>
    <dbReference type="NCBI Taxonomy" id="407821"/>
    <lineage>
        <taxon>Eukaryota</taxon>
        <taxon>Metazoa</taxon>
        <taxon>Ecdysozoa</taxon>
        <taxon>Arthropoda</taxon>
        <taxon>Chelicerata</taxon>
        <taxon>Arachnida</taxon>
        <taxon>Araneae</taxon>
        <taxon>Araneomorphae</taxon>
        <taxon>Entelegynae</taxon>
        <taxon>Eresoidea</taxon>
        <taxon>Eresidae</taxon>
        <taxon>Stegodyphus</taxon>
    </lineage>
</organism>
<sequence length="158" mass="17918">MGASRMVSIAQKVGLTETLHSNNYTILCPLNSALESFDVKYKRKKNQLKKNVKLTKKRKLQKSKLSDWITSHMIQGFHKMDELSDDRKMQAVNQATKIRFNIYYNPEKVVTANCIPIVSGDHFARNGVIHQIQKALPRPYKTVADVIAGDAQFSVLKG</sequence>
<feature type="non-terminal residue" evidence="2">
    <location>
        <position position="158"/>
    </location>
</feature>
<dbReference type="Pfam" id="PF02469">
    <property type="entry name" value="Fasciclin"/>
    <property type="match status" value="1"/>
</dbReference>
<dbReference type="PROSITE" id="PS50213">
    <property type="entry name" value="FAS1"/>
    <property type="match status" value="1"/>
</dbReference>
<dbReference type="SUPFAM" id="SSF82153">
    <property type="entry name" value="FAS1 domain"/>
    <property type="match status" value="1"/>
</dbReference>
<dbReference type="PANTHER" id="PTHR10900">
    <property type="entry name" value="PERIOSTIN-RELATED"/>
    <property type="match status" value="1"/>
</dbReference>
<dbReference type="SMART" id="SM00554">
    <property type="entry name" value="FAS1"/>
    <property type="match status" value="1"/>
</dbReference>
<dbReference type="GO" id="GO:0007155">
    <property type="term" value="P:cell adhesion"/>
    <property type="evidence" value="ECO:0007669"/>
    <property type="project" value="TreeGrafter"/>
</dbReference>
<proteinExistence type="predicted"/>
<dbReference type="GO" id="GO:0030198">
    <property type="term" value="P:extracellular matrix organization"/>
    <property type="evidence" value="ECO:0007669"/>
    <property type="project" value="TreeGrafter"/>
</dbReference>
<evidence type="ECO:0000259" key="1">
    <source>
        <dbReference type="PROSITE" id="PS50213"/>
    </source>
</evidence>
<evidence type="ECO:0000313" key="3">
    <source>
        <dbReference type="Proteomes" id="UP000054359"/>
    </source>
</evidence>
<dbReference type="Proteomes" id="UP000054359">
    <property type="component" value="Unassembled WGS sequence"/>
</dbReference>
<dbReference type="InterPro" id="IPR036378">
    <property type="entry name" value="FAS1_dom_sf"/>
</dbReference>
<dbReference type="OrthoDB" id="286301at2759"/>
<dbReference type="GO" id="GO:0031012">
    <property type="term" value="C:extracellular matrix"/>
    <property type="evidence" value="ECO:0007669"/>
    <property type="project" value="TreeGrafter"/>
</dbReference>
<dbReference type="PANTHER" id="PTHR10900:SF77">
    <property type="entry name" value="FI19380P1"/>
    <property type="match status" value="1"/>
</dbReference>
<accession>A0A087U7Y0</accession>
<gene>
    <name evidence="2" type="ORF">X975_02850</name>
</gene>
<dbReference type="InterPro" id="IPR050904">
    <property type="entry name" value="Adhesion/Biosynth-related"/>
</dbReference>
<dbReference type="GO" id="GO:0050839">
    <property type="term" value="F:cell adhesion molecule binding"/>
    <property type="evidence" value="ECO:0007669"/>
    <property type="project" value="TreeGrafter"/>
</dbReference>
<evidence type="ECO:0000313" key="2">
    <source>
        <dbReference type="EMBL" id="KFM73469.1"/>
    </source>
</evidence>
<protein>
    <submittedName>
        <fullName evidence="2">Transforming growth factor-beta-induced protein ig-h3</fullName>
    </submittedName>
</protein>
<keyword evidence="3" id="KW-1185">Reference proteome</keyword>
<dbReference type="Gene3D" id="2.30.180.10">
    <property type="entry name" value="FAS1 domain"/>
    <property type="match status" value="1"/>
</dbReference>
<dbReference type="EMBL" id="KK118626">
    <property type="protein sequence ID" value="KFM73469.1"/>
    <property type="molecule type" value="Genomic_DNA"/>
</dbReference>
<dbReference type="InterPro" id="IPR000782">
    <property type="entry name" value="FAS1_domain"/>
</dbReference>
<dbReference type="STRING" id="407821.A0A087U7Y0"/>
<name>A0A087U7Y0_STEMI</name>
<reference evidence="2 3" key="1">
    <citation type="submission" date="2013-11" db="EMBL/GenBank/DDBJ databases">
        <title>Genome sequencing of Stegodyphus mimosarum.</title>
        <authorList>
            <person name="Bechsgaard J."/>
        </authorList>
    </citation>
    <scope>NUCLEOTIDE SEQUENCE [LARGE SCALE GENOMIC DNA]</scope>
</reference>